<dbReference type="GeneID" id="42982007"/>
<feature type="domain" description="DUF4422" evidence="1">
    <location>
        <begin position="4"/>
        <end position="220"/>
    </location>
</feature>
<dbReference type="OrthoDB" id="9798746at2"/>
<keyword evidence="3" id="KW-1185">Reference proteome</keyword>
<evidence type="ECO:0000313" key="3">
    <source>
        <dbReference type="Proteomes" id="UP000078582"/>
    </source>
</evidence>
<dbReference type="RefSeq" id="WP_068280994.1">
    <property type="nucleotide sequence ID" value="NZ_CP014873.1"/>
</dbReference>
<dbReference type="Proteomes" id="UP000078582">
    <property type="component" value="Chromosome"/>
</dbReference>
<evidence type="ECO:0000259" key="1">
    <source>
        <dbReference type="Pfam" id="PF14393"/>
    </source>
</evidence>
<gene>
    <name evidence="2" type="ORF">AYR53_07045</name>
</gene>
<proteinExistence type="predicted"/>
<protein>
    <submittedName>
        <fullName evidence="2">Exopolysaccharide biosynthesis protein</fullName>
    </submittedName>
</protein>
<dbReference type="AlphaFoldDB" id="A0A192H161"/>
<sequence>MNVKILVAAHKNYVMPSDSNLYLPIFVGKALHPNVNQTFQGDNTGDNISAKNAHYNELTAVYWAWKNLDADAIGLVHYRRYFSLRPKRSLTSILTQDQVDSLLVEHDVVLPTRRKYYIETNYSHYIHAHHAEPLELTRQIIARDYPSYLADFDQAMKRTSAHMFNMFIMKKQPFNEYCTWLFDILTKLEKQLDITGYDSYETRVYGFVSERLLDVWLAQNLQYKTTEVPFVFMEKQNWFKKGGNFLLRKFFGRSAKP</sequence>
<evidence type="ECO:0000313" key="2">
    <source>
        <dbReference type="EMBL" id="ANK62544.1"/>
    </source>
</evidence>
<organism evidence="2 3">
    <name type="scientific">Loigolactobacillus backii</name>
    <dbReference type="NCBI Taxonomy" id="375175"/>
    <lineage>
        <taxon>Bacteria</taxon>
        <taxon>Bacillati</taxon>
        <taxon>Bacillota</taxon>
        <taxon>Bacilli</taxon>
        <taxon>Lactobacillales</taxon>
        <taxon>Lactobacillaceae</taxon>
        <taxon>Loigolactobacillus</taxon>
    </lineage>
</organism>
<dbReference type="EMBL" id="CP014873">
    <property type="protein sequence ID" value="ANK62544.1"/>
    <property type="molecule type" value="Genomic_DNA"/>
</dbReference>
<reference evidence="2 3" key="1">
    <citation type="submission" date="2016-03" db="EMBL/GenBank/DDBJ databases">
        <title>Pediococcus and Lactobacillus from brewery environment - whole genome sequencing and assembly.</title>
        <authorList>
            <person name="Behr J."/>
            <person name="Geissler A.J."/>
            <person name="Vogel R.F."/>
        </authorList>
    </citation>
    <scope>NUCLEOTIDE SEQUENCE [LARGE SCALE GENOMIC DNA]</scope>
    <source>
        <strain evidence="2 3">TMW 1.1989</strain>
    </source>
</reference>
<name>A0A192H161_9LACO</name>
<dbReference type="Pfam" id="PF14393">
    <property type="entry name" value="DUF4422"/>
    <property type="match status" value="1"/>
</dbReference>
<dbReference type="STRING" id="375175.AYR53_07045"/>
<dbReference type="InterPro" id="IPR025536">
    <property type="entry name" value="DUF4422"/>
</dbReference>
<accession>A0A192H161</accession>